<proteinExistence type="predicted"/>
<dbReference type="InterPro" id="IPR014903">
    <property type="entry name" value="DUF1796"/>
</dbReference>
<dbReference type="Pfam" id="PF08795">
    <property type="entry name" value="DUF1796"/>
    <property type="match status" value="1"/>
</dbReference>
<reference evidence="1" key="1">
    <citation type="journal article" date="2020" name="Nature">
        <title>Giant virus diversity and host interactions through global metagenomics.</title>
        <authorList>
            <person name="Schulz F."/>
            <person name="Roux S."/>
            <person name="Paez-Espino D."/>
            <person name="Jungbluth S."/>
            <person name="Walsh D.A."/>
            <person name="Denef V.J."/>
            <person name="McMahon K.D."/>
            <person name="Konstantinidis K.T."/>
            <person name="Eloe-Fadrosh E.A."/>
            <person name="Kyrpides N.C."/>
            <person name="Woyke T."/>
        </authorList>
    </citation>
    <scope>NUCLEOTIDE SEQUENCE</scope>
    <source>
        <strain evidence="1">GVMAG-M-3300023174-130</strain>
    </source>
</reference>
<evidence type="ECO:0008006" key="2">
    <source>
        <dbReference type="Google" id="ProtNLM"/>
    </source>
</evidence>
<protein>
    <recommendedName>
        <fullName evidence="2">Papain-like cysteine peptidase</fullName>
    </recommendedName>
</protein>
<dbReference type="AlphaFoldDB" id="A0A6C0D9V1"/>
<evidence type="ECO:0000313" key="1">
    <source>
        <dbReference type="EMBL" id="QHT12954.1"/>
    </source>
</evidence>
<sequence length="242" mass="28684">MYKVISFGHKCTCAGLIQHLGLKTESYPFDWLISKLDTIKDCIETNFIHFLDVNNYKPKNMEVCHLIDGRKEFLWNEDVNVNMYYETNNNTELIDTNSAYHIKLGINHHNLNSAEDYEYYKRCINRLYELFDSDLKKYYIHFNPIMGINDYENNKENLLNSFENFSDFINTKTTNTFGIYFILVKRNENDEYTNSILIKETNNFKVFLINCNHNFIDSGKIMLGVCHVEINEVIQILQNIIM</sequence>
<accession>A0A6C0D9V1</accession>
<organism evidence="1">
    <name type="scientific">viral metagenome</name>
    <dbReference type="NCBI Taxonomy" id="1070528"/>
    <lineage>
        <taxon>unclassified sequences</taxon>
        <taxon>metagenomes</taxon>
        <taxon>organismal metagenomes</taxon>
    </lineage>
</organism>
<dbReference type="EMBL" id="MN739553">
    <property type="protein sequence ID" value="QHT12954.1"/>
    <property type="molecule type" value="Genomic_DNA"/>
</dbReference>
<name>A0A6C0D9V1_9ZZZZ</name>